<keyword evidence="2" id="KW-1185">Reference proteome</keyword>
<dbReference type="InterPro" id="IPR043459">
    <property type="entry name" value="NFD6/NOXY2-like"/>
</dbReference>
<dbReference type="EMBL" id="JANQDX010000019">
    <property type="protein sequence ID" value="KAL0904232.1"/>
    <property type="molecule type" value="Genomic_DNA"/>
</dbReference>
<accession>A0ABD0TX93</accession>
<dbReference type="AlphaFoldDB" id="A0ABD0TX93"/>
<gene>
    <name evidence="1" type="ORF">M5K25_026316</name>
</gene>
<proteinExistence type="predicted"/>
<sequence length="247" mass="26707">MASTSFTRSLNRISFSSLRPHISKAKTASCRTPPTNASIFGSAKAAAAEEAGTSSRRGFRILSRSPVELGSSGGSMYPLHTAVAVARLTSRLSLTSQSFRDLSQGILCRTSPGLVWGALSPQSSWAHAALWQPPGVFLPFLLRFCRCSLFLVASFDCLVGWMAVSRLNDPGFLSVKASRSFLDVVSGSSSSDGFPDLKCTSHRGLPSLWIFEAEILALAAPFQFSLIGKFLARRPSLDSIRKFFFQS</sequence>
<protein>
    <submittedName>
        <fullName evidence="1">Uncharacterized protein</fullName>
    </submittedName>
</protein>
<reference evidence="1 2" key="1">
    <citation type="journal article" date="2024" name="Plant Biotechnol. J.">
        <title>Dendrobium thyrsiflorum genome and its molecular insights into genes involved in important horticultural traits.</title>
        <authorList>
            <person name="Chen B."/>
            <person name="Wang J.Y."/>
            <person name="Zheng P.J."/>
            <person name="Li K.L."/>
            <person name="Liang Y.M."/>
            <person name="Chen X.F."/>
            <person name="Zhang C."/>
            <person name="Zhao X."/>
            <person name="He X."/>
            <person name="Zhang G.Q."/>
            <person name="Liu Z.J."/>
            <person name="Xu Q."/>
        </authorList>
    </citation>
    <scope>NUCLEOTIDE SEQUENCE [LARGE SCALE GENOMIC DNA]</scope>
    <source>
        <strain evidence="1">GZMU011</strain>
    </source>
</reference>
<dbReference type="PANTHER" id="PTHR33156">
    <property type="entry name" value="OS02G0230000 PROTEIN"/>
    <property type="match status" value="1"/>
</dbReference>
<evidence type="ECO:0000313" key="2">
    <source>
        <dbReference type="Proteomes" id="UP001552299"/>
    </source>
</evidence>
<name>A0ABD0TX93_DENTH</name>
<dbReference type="Proteomes" id="UP001552299">
    <property type="component" value="Unassembled WGS sequence"/>
</dbReference>
<comment type="caution">
    <text evidence="1">The sequence shown here is derived from an EMBL/GenBank/DDBJ whole genome shotgun (WGS) entry which is preliminary data.</text>
</comment>
<organism evidence="1 2">
    <name type="scientific">Dendrobium thyrsiflorum</name>
    <name type="common">Pinecone-like raceme dendrobium</name>
    <name type="synonym">Orchid</name>
    <dbReference type="NCBI Taxonomy" id="117978"/>
    <lineage>
        <taxon>Eukaryota</taxon>
        <taxon>Viridiplantae</taxon>
        <taxon>Streptophyta</taxon>
        <taxon>Embryophyta</taxon>
        <taxon>Tracheophyta</taxon>
        <taxon>Spermatophyta</taxon>
        <taxon>Magnoliopsida</taxon>
        <taxon>Liliopsida</taxon>
        <taxon>Asparagales</taxon>
        <taxon>Orchidaceae</taxon>
        <taxon>Epidendroideae</taxon>
        <taxon>Malaxideae</taxon>
        <taxon>Dendrobiinae</taxon>
        <taxon>Dendrobium</taxon>
    </lineage>
</organism>
<dbReference type="PANTHER" id="PTHR33156:SF9">
    <property type="entry name" value="PROTEIN NUCLEAR FUSION DEFECTIVE 6, CHLOROPLASTIC_MITOCHONDRIAL"/>
    <property type="match status" value="1"/>
</dbReference>
<evidence type="ECO:0000313" key="1">
    <source>
        <dbReference type="EMBL" id="KAL0904232.1"/>
    </source>
</evidence>